<feature type="domain" description="Ig-like" evidence="22">
    <location>
        <begin position="582"/>
        <end position="659"/>
    </location>
</feature>
<dbReference type="SMART" id="SM00220">
    <property type="entry name" value="S_TKc"/>
    <property type="match status" value="1"/>
</dbReference>
<evidence type="ECO:0000256" key="15">
    <source>
        <dbReference type="ARBA" id="ARBA00023170"/>
    </source>
</evidence>
<dbReference type="Pfam" id="PF07714">
    <property type="entry name" value="PK_Tyr_Ser-Thr"/>
    <property type="match status" value="1"/>
</dbReference>
<keyword evidence="13" id="KW-0472">Membrane</keyword>
<dbReference type="Gene3D" id="1.10.510.10">
    <property type="entry name" value="Transferase(Phosphotransferase) domain 1"/>
    <property type="match status" value="1"/>
</dbReference>
<keyword evidence="9 18" id="KW-0418">Kinase</keyword>
<dbReference type="PANTHER" id="PTHR23255:SF71">
    <property type="entry name" value="RECEPTOR PROTEIN SERINE_THREONINE KINASE"/>
    <property type="match status" value="1"/>
</dbReference>
<evidence type="ECO:0000256" key="5">
    <source>
        <dbReference type="ARBA" id="ARBA00022692"/>
    </source>
</evidence>
<comment type="cofactor">
    <cofactor evidence="18">
        <name>Mg(2+)</name>
        <dbReference type="ChEBI" id="CHEBI:18420"/>
    </cofactor>
    <cofactor evidence="18">
        <name>Mn(2+)</name>
        <dbReference type="ChEBI" id="CHEBI:29035"/>
    </cofactor>
</comment>
<accession>A0A915LVT3</accession>
<feature type="domain" description="GS" evidence="23">
    <location>
        <begin position="858"/>
        <end position="893"/>
    </location>
</feature>
<evidence type="ECO:0000259" key="23">
    <source>
        <dbReference type="PROSITE" id="PS51256"/>
    </source>
</evidence>
<evidence type="ECO:0000256" key="2">
    <source>
        <dbReference type="ARBA" id="ARBA00009605"/>
    </source>
</evidence>
<dbReference type="PRINTS" id="PR00653">
    <property type="entry name" value="ACTIVIN2R"/>
</dbReference>
<dbReference type="GO" id="GO:0046872">
    <property type="term" value="F:metal ion binding"/>
    <property type="evidence" value="ECO:0007669"/>
    <property type="project" value="UniProtKB-KW"/>
</dbReference>
<evidence type="ECO:0000256" key="6">
    <source>
        <dbReference type="ARBA" id="ARBA00022723"/>
    </source>
</evidence>
<keyword evidence="14" id="KW-1015">Disulfide bond</keyword>
<dbReference type="InterPro" id="IPR045860">
    <property type="entry name" value="Snake_toxin-like_sf"/>
</dbReference>
<dbReference type="SMART" id="SM00467">
    <property type="entry name" value="GS"/>
    <property type="match status" value="1"/>
</dbReference>
<dbReference type="InterPro" id="IPR003605">
    <property type="entry name" value="GS_dom"/>
</dbReference>
<evidence type="ECO:0000259" key="22">
    <source>
        <dbReference type="PROSITE" id="PS50835"/>
    </source>
</evidence>
<keyword evidence="6 18" id="KW-0479">Metal-binding</keyword>
<dbReference type="InterPro" id="IPR007110">
    <property type="entry name" value="Ig-like_dom"/>
</dbReference>
<dbReference type="Gene3D" id="3.30.200.20">
    <property type="entry name" value="Phosphorylase Kinase, domain 1"/>
    <property type="match status" value="1"/>
</dbReference>
<dbReference type="InterPro" id="IPR008271">
    <property type="entry name" value="Ser/Thr_kinase_AS"/>
</dbReference>
<evidence type="ECO:0000256" key="14">
    <source>
        <dbReference type="ARBA" id="ARBA00023157"/>
    </source>
</evidence>
<keyword evidence="24" id="KW-1185">Reference proteome</keyword>
<dbReference type="Pfam" id="PF01064">
    <property type="entry name" value="Activin_recp"/>
    <property type="match status" value="1"/>
</dbReference>
<dbReference type="InterPro" id="IPR001245">
    <property type="entry name" value="Ser-Thr/Tyr_kinase_cat_dom"/>
</dbReference>
<evidence type="ECO:0000256" key="16">
    <source>
        <dbReference type="ARBA" id="ARBA00023180"/>
    </source>
</evidence>
<dbReference type="AlphaFoldDB" id="A0A915LVT3"/>
<comment type="subcellular location">
    <subcellularLocation>
        <location evidence="1 18">Membrane</location>
        <topology evidence="1 18">Single-pass type I membrane protein</topology>
    </subcellularLocation>
</comment>
<evidence type="ECO:0000256" key="17">
    <source>
        <dbReference type="PROSITE-ProRule" id="PRU10141"/>
    </source>
</evidence>
<evidence type="ECO:0000256" key="9">
    <source>
        <dbReference type="ARBA" id="ARBA00022777"/>
    </source>
</evidence>
<evidence type="ECO:0000256" key="3">
    <source>
        <dbReference type="ARBA" id="ARBA00022527"/>
    </source>
</evidence>
<evidence type="ECO:0000256" key="1">
    <source>
        <dbReference type="ARBA" id="ARBA00004479"/>
    </source>
</evidence>
<dbReference type="InterPro" id="IPR017441">
    <property type="entry name" value="Protein_kinase_ATP_BS"/>
</dbReference>
<keyword evidence="3 18" id="KW-0723">Serine/threonine-protein kinase</keyword>
<keyword evidence="4 18" id="KW-0808">Transferase</keyword>
<feature type="chain" id="PRO_5038100722" description="Serine/threonine-protein kinase receptor" evidence="20">
    <location>
        <begin position="23"/>
        <end position="1198"/>
    </location>
</feature>
<keyword evidence="18" id="KW-0464">Manganese</keyword>
<dbReference type="PROSITE" id="PS00108">
    <property type="entry name" value="PROTEIN_KINASE_ST"/>
    <property type="match status" value="1"/>
</dbReference>
<dbReference type="InterPro" id="IPR000472">
    <property type="entry name" value="Activin_recp"/>
</dbReference>
<dbReference type="GO" id="GO:0005524">
    <property type="term" value="F:ATP binding"/>
    <property type="evidence" value="ECO:0007669"/>
    <property type="project" value="UniProtKB-UniRule"/>
</dbReference>
<dbReference type="InterPro" id="IPR013783">
    <property type="entry name" value="Ig-like_fold"/>
</dbReference>
<dbReference type="InterPro" id="IPR000333">
    <property type="entry name" value="TGFB_receptor"/>
</dbReference>
<protein>
    <recommendedName>
        <fullName evidence="18">Serine/threonine-protein kinase receptor</fullName>
        <ecNumber evidence="18">2.7.11.30</ecNumber>
    </recommendedName>
</protein>
<evidence type="ECO:0000256" key="12">
    <source>
        <dbReference type="ARBA" id="ARBA00022989"/>
    </source>
</evidence>
<dbReference type="GO" id="GO:0043235">
    <property type="term" value="C:receptor complex"/>
    <property type="evidence" value="ECO:0007669"/>
    <property type="project" value="TreeGrafter"/>
</dbReference>
<dbReference type="InterPro" id="IPR000719">
    <property type="entry name" value="Prot_kinase_dom"/>
</dbReference>
<comment type="catalytic activity">
    <reaction evidence="18">
        <text>L-threonyl-[receptor-protein] + ATP = O-phospho-L-threonyl-[receptor-protein] + ADP + H(+)</text>
        <dbReference type="Rhea" id="RHEA:44880"/>
        <dbReference type="Rhea" id="RHEA-COMP:11024"/>
        <dbReference type="Rhea" id="RHEA-COMP:11025"/>
        <dbReference type="ChEBI" id="CHEBI:15378"/>
        <dbReference type="ChEBI" id="CHEBI:30013"/>
        <dbReference type="ChEBI" id="CHEBI:30616"/>
        <dbReference type="ChEBI" id="CHEBI:61977"/>
        <dbReference type="ChEBI" id="CHEBI:456216"/>
        <dbReference type="EC" id="2.7.11.30"/>
    </reaction>
</comment>
<dbReference type="WBParaSite" id="scaffold1941_cov191.g3919">
    <property type="protein sequence ID" value="scaffold1941_cov191.g3919"/>
    <property type="gene ID" value="scaffold1941_cov191.g3919"/>
</dbReference>
<dbReference type="SUPFAM" id="SSF56112">
    <property type="entry name" value="Protein kinase-like (PK-like)"/>
    <property type="match status" value="1"/>
</dbReference>
<evidence type="ECO:0000256" key="19">
    <source>
        <dbReference type="SAM" id="MobiDB-lite"/>
    </source>
</evidence>
<dbReference type="Gene3D" id="2.60.40.10">
    <property type="entry name" value="Immunoglobulins"/>
    <property type="match status" value="1"/>
</dbReference>
<feature type="binding site" evidence="17">
    <location>
        <position position="921"/>
    </location>
    <ligand>
        <name>ATP</name>
        <dbReference type="ChEBI" id="CHEBI:30616"/>
    </ligand>
</feature>
<keyword evidence="5" id="KW-0812">Transmembrane</keyword>
<dbReference type="PROSITE" id="PS50011">
    <property type="entry name" value="PROTEIN_KINASE_DOM"/>
    <property type="match status" value="1"/>
</dbReference>
<evidence type="ECO:0000256" key="11">
    <source>
        <dbReference type="ARBA" id="ARBA00022842"/>
    </source>
</evidence>
<dbReference type="GO" id="GO:0005886">
    <property type="term" value="C:plasma membrane"/>
    <property type="evidence" value="ECO:0007669"/>
    <property type="project" value="TreeGrafter"/>
</dbReference>
<dbReference type="Pfam" id="PF08515">
    <property type="entry name" value="TGF_beta_GS"/>
    <property type="match status" value="1"/>
</dbReference>
<evidence type="ECO:0000259" key="21">
    <source>
        <dbReference type="PROSITE" id="PS50011"/>
    </source>
</evidence>
<sequence>MNFKSLCFIILNLLLNVIIVVTFTNSPQWVMQRKSDRYKFNERCMNRQKDELERFGVQPLRAVVAVKNSSLWLRCFECLHPDDADELEDKWKPSPSAIGRRIQSVLKFIKEKIAQARKHKRRPTVIDELAKYYWQKSVESNRTRIWKNASRTFDDKGRGLQEEVMDFIDRIFAKDKDKEAKKGQLRNMFLGDHYELELRKLTAEDHSGWYRCVGERKKKIDEKEVKFTTITTTKKTSKIKQVKTTKTPKTKKPMKTKKPVVKATNKPKVKRAAKTIPKVKTTKNLRTKTTKNLKSKATKKPKIKATSTRKPKNTYLDIAQIQFVDVIPSMKIRMLAPALEVNSIEVIWPWRSTPNIWPDKGDSNLKYVGLLPFALSRLLSLNQILLNPPKIIYPPKYLELTFGVHVENFEFSCANKSAILWNCDQSPPLEESEAQKKFKNFSLSADLSKLLEVYGRATEWSQCNKCGSTRFGETRRTVQCYIRRKPISQVPDFYNYTKKELDVFILFGELPCLSSLVPSKVFDAIKNLDLTIVEEYTECRISCKDSGINNKVARNVTLEEEGKIEVVDVLEPGEFTTDERLPPLAPPIIRRTIFATESQILLLDCSNQDGHSLIWRKNLEELNNSHIFATNETKRVQLTSHGELIIHNIMAKDGGYYSCIGFPSGHILRTFRIIYIAGDKTKDFIEKVTIVFRQFVHPPMKNSELLCRCNHDGCSREITDIAGSKYEGICRAHTGGQCRRMVHLGKDKKIKEVVLSCMHADQLVPKERPFVCQSVNTSQLIQIVKCCRDGSFCNDKKTEALNSEKQSRAGLKNAYNNRRLRSTRNTNNLPMEEVYRVNEEDDEEYDQFITTDTGEKRKVLKKLIGDLERKQNPISTGSGAGMPILVQRTIAWQIILKDCIGRGRFGEVYMGEWRAEKVAVKIFLSRDEPSWQRETDIYKHNMLRHSNLLRWIGSDTKDAGSSTQLWLVTEYLPNGSLYDFLEQNKITLEMNIQFMRSIAHGLAYLHSELPGVNNQCHKPGIAHRDIKSRNILIKNDWTCCIADLGMAIRYGNGLIDIPQQDRGGTVRYLAPEFLANNYIRDSFTSYLQMDVYAFSLIMWEACRRTEIKTADIFALPYEIPYQEYVPREPLLEHMLECVHIQGKRPTIDPSWKNCESLNELVRIMTESWSASPKSRLTALNIRCSLDRICDEQKLKITT</sequence>
<evidence type="ECO:0000313" key="24">
    <source>
        <dbReference type="Proteomes" id="UP000887561"/>
    </source>
</evidence>
<keyword evidence="11 18" id="KW-0460">Magnesium</keyword>
<evidence type="ECO:0000313" key="25">
    <source>
        <dbReference type="WBParaSite" id="scaffold1941_cov191.g3919"/>
    </source>
</evidence>
<dbReference type="GO" id="GO:0071363">
    <property type="term" value="P:cellular response to growth factor stimulus"/>
    <property type="evidence" value="ECO:0007669"/>
    <property type="project" value="TreeGrafter"/>
</dbReference>
<evidence type="ECO:0000256" key="8">
    <source>
        <dbReference type="ARBA" id="ARBA00022741"/>
    </source>
</evidence>
<comment type="similarity">
    <text evidence="2 18">Belongs to the protein kinase superfamily. TKL Ser/Thr protein kinase family. TGFB receptor subfamily.</text>
</comment>
<dbReference type="Proteomes" id="UP000887561">
    <property type="component" value="Unplaced"/>
</dbReference>
<keyword evidence="15 18" id="KW-0675">Receptor</keyword>
<dbReference type="InterPro" id="IPR036179">
    <property type="entry name" value="Ig-like_dom_sf"/>
</dbReference>
<dbReference type="EC" id="2.7.11.30" evidence="18"/>
<evidence type="ECO:0000256" key="10">
    <source>
        <dbReference type="ARBA" id="ARBA00022840"/>
    </source>
</evidence>
<feature type="region of interest" description="Disordered" evidence="19">
    <location>
        <begin position="239"/>
        <end position="273"/>
    </location>
</feature>
<keyword evidence="7 20" id="KW-0732">Signal</keyword>
<keyword evidence="12" id="KW-1133">Transmembrane helix</keyword>
<dbReference type="PROSITE" id="PS50835">
    <property type="entry name" value="IG_LIKE"/>
    <property type="match status" value="1"/>
</dbReference>
<dbReference type="InterPro" id="IPR011009">
    <property type="entry name" value="Kinase-like_dom_sf"/>
</dbReference>
<feature type="signal peptide" evidence="20">
    <location>
        <begin position="1"/>
        <end position="22"/>
    </location>
</feature>
<name>A0A915LVT3_MELJA</name>
<proteinExistence type="inferred from homology"/>
<organism evidence="24 25">
    <name type="scientific">Meloidogyne javanica</name>
    <name type="common">Root-knot nematode worm</name>
    <dbReference type="NCBI Taxonomy" id="6303"/>
    <lineage>
        <taxon>Eukaryota</taxon>
        <taxon>Metazoa</taxon>
        <taxon>Ecdysozoa</taxon>
        <taxon>Nematoda</taxon>
        <taxon>Chromadorea</taxon>
        <taxon>Rhabditida</taxon>
        <taxon>Tylenchina</taxon>
        <taxon>Tylenchomorpha</taxon>
        <taxon>Tylenchoidea</taxon>
        <taxon>Meloidogynidae</taxon>
        <taxon>Meloidogyninae</taxon>
        <taxon>Meloidogyne</taxon>
        <taxon>Meloidogyne incognita group</taxon>
    </lineage>
</organism>
<keyword evidence="16" id="KW-0325">Glycoprotein</keyword>
<dbReference type="GO" id="GO:0006950">
    <property type="term" value="P:response to stress"/>
    <property type="evidence" value="ECO:0007669"/>
    <property type="project" value="UniProtKB-ARBA"/>
</dbReference>
<keyword evidence="10 17" id="KW-0067">ATP-binding</keyword>
<dbReference type="Gene3D" id="2.10.60.10">
    <property type="entry name" value="CD59"/>
    <property type="match status" value="1"/>
</dbReference>
<reference evidence="25" key="1">
    <citation type="submission" date="2022-11" db="UniProtKB">
        <authorList>
            <consortium name="WormBaseParasite"/>
        </authorList>
    </citation>
    <scope>IDENTIFICATION</scope>
</reference>
<evidence type="ECO:0000256" key="7">
    <source>
        <dbReference type="ARBA" id="ARBA00022729"/>
    </source>
</evidence>
<dbReference type="PROSITE" id="PS00107">
    <property type="entry name" value="PROTEIN_KINASE_ATP"/>
    <property type="match status" value="1"/>
</dbReference>
<evidence type="ECO:0000256" key="18">
    <source>
        <dbReference type="RuleBase" id="RU361271"/>
    </source>
</evidence>
<dbReference type="PROSITE" id="PS51256">
    <property type="entry name" value="GS"/>
    <property type="match status" value="1"/>
</dbReference>
<evidence type="ECO:0000256" key="13">
    <source>
        <dbReference type="ARBA" id="ARBA00023136"/>
    </source>
</evidence>
<dbReference type="PANTHER" id="PTHR23255">
    <property type="entry name" value="TRANSFORMING GROWTH FACTOR-BETA RECEPTOR TYPE I AND II"/>
    <property type="match status" value="1"/>
</dbReference>
<dbReference type="GO" id="GO:0004675">
    <property type="term" value="F:transmembrane receptor protein serine/threonine kinase activity"/>
    <property type="evidence" value="ECO:0007669"/>
    <property type="project" value="UniProtKB-EC"/>
</dbReference>
<evidence type="ECO:0000256" key="4">
    <source>
        <dbReference type="ARBA" id="ARBA00022679"/>
    </source>
</evidence>
<dbReference type="SUPFAM" id="SSF48726">
    <property type="entry name" value="Immunoglobulin"/>
    <property type="match status" value="1"/>
</dbReference>
<keyword evidence="8 17" id="KW-0547">Nucleotide-binding</keyword>
<evidence type="ECO:0000256" key="20">
    <source>
        <dbReference type="SAM" id="SignalP"/>
    </source>
</evidence>
<feature type="domain" description="Protein kinase" evidence="21">
    <location>
        <begin position="894"/>
        <end position="1194"/>
    </location>
</feature>